<proteinExistence type="predicted"/>
<dbReference type="SUPFAM" id="SSF102198">
    <property type="entry name" value="Putative cyclase"/>
    <property type="match status" value="1"/>
</dbReference>
<dbReference type="PANTHER" id="PTHR43564">
    <property type="entry name" value="KYNURENINE FORMAMIDASE-LIKE PROTEIN"/>
    <property type="match status" value="1"/>
</dbReference>
<reference evidence="1" key="1">
    <citation type="submission" date="2022-08" db="EMBL/GenBank/DDBJ databases">
        <title>Reclassification of Massilia species as members of the genera Telluria, Duganella, Pseudoduganella, Mokoshia gen. nov. and Zemynaea gen. nov. using orthogonal and non-orthogonal genome-based approaches.</title>
        <authorList>
            <person name="Bowman J.P."/>
        </authorList>
    </citation>
    <scope>NUCLEOTIDE SEQUENCE</scope>
    <source>
        <strain evidence="1">LMG 11547</strain>
    </source>
</reference>
<dbReference type="Proteomes" id="UP001165263">
    <property type="component" value="Unassembled WGS sequence"/>
</dbReference>
<dbReference type="InterPro" id="IPR037175">
    <property type="entry name" value="KFase_sf"/>
</dbReference>
<evidence type="ECO:0000313" key="2">
    <source>
        <dbReference type="Proteomes" id="UP001165263"/>
    </source>
</evidence>
<dbReference type="EMBL" id="JANUHC010000001">
    <property type="protein sequence ID" value="MCS0627881.1"/>
    <property type="molecule type" value="Genomic_DNA"/>
</dbReference>
<dbReference type="Gene3D" id="3.50.30.50">
    <property type="entry name" value="Putative cyclase"/>
    <property type="match status" value="1"/>
</dbReference>
<dbReference type="PANTHER" id="PTHR43564:SF2">
    <property type="entry name" value="BLR6059 PROTEIN"/>
    <property type="match status" value="1"/>
</dbReference>
<accession>A0ABT2BRY7</accession>
<dbReference type="Pfam" id="PF04199">
    <property type="entry name" value="Cyclase"/>
    <property type="match status" value="1"/>
</dbReference>
<keyword evidence="2" id="KW-1185">Reference proteome</keyword>
<name>A0ABT2BRY7_9BURK</name>
<organism evidence="1 2">
    <name type="scientific">Telluria mixta</name>
    <dbReference type="NCBI Taxonomy" id="34071"/>
    <lineage>
        <taxon>Bacteria</taxon>
        <taxon>Pseudomonadati</taxon>
        <taxon>Pseudomonadota</taxon>
        <taxon>Betaproteobacteria</taxon>
        <taxon>Burkholderiales</taxon>
        <taxon>Oxalobacteraceae</taxon>
        <taxon>Telluria group</taxon>
        <taxon>Telluria</taxon>
    </lineage>
</organism>
<dbReference type="RefSeq" id="WP_259447142.1">
    <property type="nucleotide sequence ID" value="NZ_CP119520.1"/>
</dbReference>
<gene>
    <name evidence="1" type="ORF">NX786_00780</name>
</gene>
<dbReference type="InterPro" id="IPR007325">
    <property type="entry name" value="KFase/CYL"/>
</dbReference>
<comment type="caution">
    <text evidence="1">The sequence shown here is derived from an EMBL/GenBank/DDBJ whole genome shotgun (WGS) entry which is preliminary data.</text>
</comment>
<evidence type="ECO:0000313" key="1">
    <source>
        <dbReference type="EMBL" id="MCS0627881.1"/>
    </source>
</evidence>
<protein>
    <submittedName>
        <fullName evidence="1">Cyclase family protein</fullName>
    </submittedName>
</protein>
<sequence>MTRKFIDLSIYLENEVLSDPPPLAPKITYQKHTDTLPEFMAMIPGTTVADYPDGEAAAAEWVTMTTHSGTHLDAPYHFHSTMDAKSGEKKASITIDEVPLEWCFQPGVKLDFRHFPDGYVATAADVETELKRIGHDLQPLDIVVVNTRAGSRYGHNDFVQAGCGMGYEATMYLLERGVRLTGTDAWSWDAPFSYTAKKITETGDVSLIWEGHKAGRDIGYCHLEKLHNLEALPAHGFYISCFPHKVRRGSAGWTRAVAIVDDELLALPRSGETR</sequence>